<evidence type="ECO:0000313" key="3">
    <source>
        <dbReference type="Proteomes" id="UP000314294"/>
    </source>
</evidence>
<keyword evidence="1" id="KW-0472">Membrane</keyword>
<proteinExistence type="predicted"/>
<comment type="caution">
    <text evidence="2">The sequence shown here is derived from an EMBL/GenBank/DDBJ whole genome shotgun (WGS) entry which is preliminary data.</text>
</comment>
<name>A0A4Z2IX35_9TELE</name>
<dbReference type="EMBL" id="SRLO01000042">
    <property type="protein sequence ID" value="TNN82078.1"/>
    <property type="molecule type" value="Genomic_DNA"/>
</dbReference>
<keyword evidence="3" id="KW-1185">Reference proteome</keyword>
<sequence length="104" mass="11795">MSFRGLSFSHVVRGSYSFSRTSLFSLVFSLSSNLTPSFATFWKRFPSNSGSAWMQYSSTGSVRLRLFVLLFLLYLCLLFSSIFLGFLCCFSIFLDGLLHRLSLA</sequence>
<organism evidence="2 3">
    <name type="scientific">Liparis tanakae</name>
    <name type="common">Tanaka's snailfish</name>
    <dbReference type="NCBI Taxonomy" id="230148"/>
    <lineage>
        <taxon>Eukaryota</taxon>
        <taxon>Metazoa</taxon>
        <taxon>Chordata</taxon>
        <taxon>Craniata</taxon>
        <taxon>Vertebrata</taxon>
        <taxon>Euteleostomi</taxon>
        <taxon>Actinopterygii</taxon>
        <taxon>Neopterygii</taxon>
        <taxon>Teleostei</taxon>
        <taxon>Neoteleostei</taxon>
        <taxon>Acanthomorphata</taxon>
        <taxon>Eupercaria</taxon>
        <taxon>Perciformes</taxon>
        <taxon>Cottioidei</taxon>
        <taxon>Cottales</taxon>
        <taxon>Liparidae</taxon>
        <taxon>Liparis</taxon>
    </lineage>
</organism>
<evidence type="ECO:0000313" key="2">
    <source>
        <dbReference type="EMBL" id="TNN82078.1"/>
    </source>
</evidence>
<keyword evidence="1" id="KW-0812">Transmembrane</keyword>
<protein>
    <recommendedName>
        <fullName evidence="4">Transmembrane protein</fullName>
    </recommendedName>
</protein>
<accession>A0A4Z2IX35</accession>
<dbReference type="AlphaFoldDB" id="A0A4Z2IX35"/>
<evidence type="ECO:0000256" key="1">
    <source>
        <dbReference type="SAM" id="Phobius"/>
    </source>
</evidence>
<reference evidence="2 3" key="1">
    <citation type="submission" date="2019-03" db="EMBL/GenBank/DDBJ databases">
        <title>First draft genome of Liparis tanakae, snailfish: a comprehensive survey of snailfish specific genes.</title>
        <authorList>
            <person name="Kim W."/>
            <person name="Song I."/>
            <person name="Jeong J.-H."/>
            <person name="Kim D."/>
            <person name="Kim S."/>
            <person name="Ryu S."/>
            <person name="Song J.Y."/>
            <person name="Lee S.K."/>
        </authorList>
    </citation>
    <scope>NUCLEOTIDE SEQUENCE [LARGE SCALE GENOMIC DNA]</scope>
    <source>
        <tissue evidence="2">Muscle</tissue>
    </source>
</reference>
<keyword evidence="1" id="KW-1133">Transmembrane helix</keyword>
<dbReference type="Proteomes" id="UP000314294">
    <property type="component" value="Unassembled WGS sequence"/>
</dbReference>
<feature type="transmembrane region" description="Helical" evidence="1">
    <location>
        <begin position="66"/>
        <end position="94"/>
    </location>
</feature>
<evidence type="ECO:0008006" key="4">
    <source>
        <dbReference type="Google" id="ProtNLM"/>
    </source>
</evidence>
<gene>
    <name evidence="2" type="ORF">EYF80_007724</name>
</gene>